<dbReference type="AlphaFoldDB" id="A0A0D0ZTE3"/>
<name>A0A0D0ZTE3_CLOBO</name>
<evidence type="ECO:0000313" key="2">
    <source>
        <dbReference type="EMBL" id="KIS22033.1"/>
    </source>
</evidence>
<dbReference type="HOGENOM" id="CLU_103672_0_0_9"/>
<keyword evidence="1" id="KW-0175">Coiled coil</keyword>
<comment type="caution">
    <text evidence="2">The sequence shown here is derived from an EMBL/GenBank/DDBJ whole genome shotgun (WGS) entry which is preliminary data.</text>
</comment>
<feature type="coiled-coil region" evidence="1">
    <location>
        <begin position="23"/>
        <end position="50"/>
    </location>
</feature>
<evidence type="ECO:0000313" key="3">
    <source>
        <dbReference type="Proteomes" id="UP000032250"/>
    </source>
</evidence>
<accession>A0A0D0ZTE3</accession>
<dbReference type="Proteomes" id="UP000032250">
    <property type="component" value="Unassembled WGS sequence"/>
</dbReference>
<dbReference type="OrthoDB" id="1935035at2"/>
<organism evidence="2 3">
    <name type="scientific">Clostridium botulinum B2 450</name>
    <dbReference type="NCBI Taxonomy" id="1379739"/>
    <lineage>
        <taxon>Bacteria</taxon>
        <taxon>Bacillati</taxon>
        <taxon>Bacillota</taxon>
        <taxon>Clostridia</taxon>
        <taxon>Eubacteriales</taxon>
        <taxon>Clostridiaceae</taxon>
        <taxon>Clostridium</taxon>
    </lineage>
</organism>
<proteinExistence type="predicted"/>
<dbReference type="RefSeq" id="WP_043032503.1">
    <property type="nucleotide sequence ID" value="NZ_JXSU01000008.1"/>
</dbReference>
<dbReference type="EMBL" id="JXSU01000008">
    <property type="protein sequence ID" value="KIS22033.1"/>
    <property type="molecule type" value="Genomic_DNA"/>
</dbReference>
<reference evidence="2 3" key="1">
    <citation type="submission" date="2014-06" db="EMBL/GenBank/DDBJ databases">
        <title>Genome characterization of distinct group I Clostridium botulinum lineages.</title>
        <authorList>
            <person name="Giordani F."/>
            <person name="Anselmo A."/>
            <person name="Fillo S."/>
            <person name="Palozzi A.M."/>
            <person name="Fortunato A."/>
            <person name="Gentile B."/>
            <person name="Ciammaruconi A."/>
            <person name="Anniballi F."/>
            <person name="De Medici D."/>
            <person name="Lista F."/>
        </authorList>
    </citation>
    <scope>NUCLEOTIDE SEQUENCE [LARGE SCALE GENOMIC DNA]</scope>
    <source>
        <strain evidence="2 3">B2 450</strain>
    </source>
</reference>
<protein>
    <submittedName>
        <fullName evidence="2">Uncharacterized protein</fullName>
    </submittedName>
</protein>
<sequence length="171" mass="20073">MDKDSFRKTERMLYNYFKKNKIIQHKHNLINILNKRIEEIEEDIKKTNVRIDYDLQATPGGERVQTSSTGTSYAERAIIKAIENLEKEKTDKQQQILNIKSYIAELEEESSSIECNIGMLNEEDKKFIELKYGKELSVEEVGSEMGMCRSVAYDKRKELVNNIMIWNEIIK</sequence>
<gene>
    <name evidence="2" type="ORF">N495_16215</name>
</gene>
<feature type="coiled-coil region" evidence="1">
    <location>
        <begin position="75"/>
        <end position="123"/>
    </location>
</feature>
<dbReference type="PATRIC" id="fig|1379739.3.peg.3639"/>
<evidence type="ECO:0000256" key="1">
    <source>
        <dbReference type="SAM" id="Coils"/>
    </source>
</evidence>